<proteinExistence type="predicted"/>
<evidence type="ECO:0000313" key="1">
    <source>
        <dbReference type="EMBL" id="GAA5815986.1"/>
    </source>
</evidence>
<reference evidence="1 2" key="1">
    <citation type="submission" date="2024-04" db="EMBL/GenBank/DDBJ databases">
        <title>genome sequences of Mucor flavus KT1a and Helicostylum pulchrum KT1b strains isolated from the surface of a dry-aged beef.</title>
        <authorList>
            <person name="Toyotome T."/>
            <person name="Hosono M."/>
            <person name="Torimaru M."/>
            <person name="Fukuda K."/>
            <person name="Mikami N."/>
        </authorList>
    </citation>
    <scope>NUCLEOTIDE SEQUENCE [LARGE SCALE GENOMIC DNA]</scope>
    <source>
        <strain evidence="1 2">KT1a</strain>
    </source>
</reference>
<dbReference type="Proteomes" id="UP001473302">
    <property type="component" value="Unassembled WGS sequence"/>
</dbReference>
<organism evidence="1 2">
    <name type="scientific">Mucor flavus</name>
    <dbReference type="NCBI Taxonomy" id="439312"/>
    <lineage>
        <taxon>Eukaryota</taxon>
        <taxon>Fungi</taxon>
        <taxon>Fungi incertae sedis</taxon>
        <taxon>Mucoromycota</taxon>
        <taxon>Mucoromycotina</taxon>
        <taxon>Mucoromycetes</taxon>
        <taxon>Mucorales</taxon>
        <taxon>Mucorineae</taxon>
        <taxon>Mucoraceae</taxon>
        <taxon>Mucor</taxon>
    </lineage>
</organism>
<dbReference type="EMBL" id="BAABUK010000029">
    <property type="protein sequence ID" value="GAA5815986.1"/>
    <property type="molecule type" value="Genomic_DNA"/>
</dbReference>
<evidence type="ECO:0000313" key="2">
    <source>
        <dbReference type="Proteomes" id="UP001473302"/>
    </source>
</evidence>
<comment type="caution">
    <text evidence="1">The sequence shown here is derived from an EMBL/GenBank/DDBJ whole genome shotgun (WGS) entry which is preliminary data.</text>
</comment>
<sequence length="177" mass="19890">MATDAALNLLATSAVTCAQAEATSDLTDNEIMIHTIAHKKLSDKLSVEDLTFLQNYESDGSPKSDLFLLSVKLLKKEKLSALEEELLVIEDTELWRSNCDEQEFTYYRRFASILDVLFKDSEVVLADGETGCISSRIAIEANKCIFNGEDVSPSYSRKIDLLLKYDENEFIELCSNE</sequence>
<protein>
    <submittedName>
        <fullName evidence="1">Uncharacterized protein</fullName>
    </submittedName>
</protein>
<name>A0ABP9ZA85_9FUNG</name>
<gene>
    <name evidence="1" type="ORF">MFLAVUS_009505</name>
</gene>
<keyword evidence="2" id="KW-1185">Reference proteome</keyword>
<accession>A0ABP9ZA85</accession>